<keyword evidence="3" id="KW-1185">Reference proteome</keyword>
<gene>
    <name evidence="2" type="ORF">LX32DRAFT_323161</name>
</gene>
<evidence type="ECO:0000313" key="2">
    <source>
        <dbReference type="EMBL" id="KAK2020467.1"/>
    </source>
</evidence>
<reference evidence="2" key="1">
    <citation type="submission" date="2021-06" db="EMBL/GenBank/DDBJ databases">
        <title>Comparative genomics, transcriptomics and evolutionary studies reveal genomic signatures of adaptation to plant cell wall in hemibiotrophic fungi.</title>
        <authorList>
            <consortium name="DOE Joint Genome Institute"/>
            <person name="Baroncelli R."/>
            <person name="Diaz J.F."/>
            <person name="Benocci T."/>
            <person name="Peng M."/>
            <person name="Battaglia E."/>
            <person name="Haridas S."/>
            <person name="Andreopoulos W."/>
            <person name="Labutti K."/>
            <person name="Pangilinan J."/>
            <person name="Floch G.L."/>
            <person name="Makela M.R."/>
            <person name="Henrissat B."/>
            <person name="Grigoriev I.V."/>
            <person name="Crouch J.A."/>
            <person name="De Vries R.P."/>
            <person name="Sukno S.A."/>
            <person name="Thon M.R."/>
        </authorList>
    </citation>
    <scope>NUCLEOTIDE SEQUENCE</scope>
    <source>
        <strain evidence="2">MAFF235873</strain>
    </source>
</reference>
<name>A0AAD9H367_9PEZI</name>
<evidence type="ECO:0000313" key="3">
    <source>
        <dbReference type="Proteomes" id="UP001232148"/>
    </source>
</evidence>
<sequence length="192" mass="21669">MTDGASATPPSFYELRVREAVSDMDHVSLWKRGGGGCDFCVTKPRAVFVPKDGVYSGSLFFTRAYCSEIVSHHTWCSVISRRRSQSPPSGDPRIQLTQNTARKKEREKKKKKKRGDKYKNKVFSLVGLLLCEQIDYLKTPKMLRQRGQKAGRVVANIRYLSLSLCLSVSLSLFYSAGKIKNPSAQFLSFFLC</sequence>
<protein>
    <submittedName>
        <fullName evidence="2">Uncharacterized protein</fullName>
    </submittedName>
</protein>
<proteinExistence type="predicted"/>
<evidence type="ECO:0000256" key="1">
    <source>
        <dbReference type="SAM" id="MobiDB-lite"/>
    </source>
</evidence>
<comment type="caution">
    <text evidence="2">The sequence shown here is derived from an EMBL/GenBank/DDBJ whole genome shotgun (WGS) entry which is preliminary data.</text>
</comment>
<dbReference type="AlphaFoldDB" id="A0AAD9H367"/>
<dbReference type="Proteomes" id="UP001232148">
    <property type="component" value="Unassembled WGS sequence"/>
</dbReference>
<accession>A0AAD9H367</accession>
<dbReference type="EMBL" id="MU843241">
    <property type="protein sequence ID" value="KAK2020467.1"/>
    <property type="molecule type" value="Genomic_DNA"/>
</dbReference>
<organism evidence="2 3">
    <name type="scientific">Colletotrichum zoysiae</name>
    <dbReference type="NCBI Taxonomy" id="1216348"/>
    <lineage>
        <taxon>Eukaryota</taxon>
        <taxon>Fungi</taxon>
        <taxon>Dikarya</taxon>
        <taxon>Ascomycota</taxon>
        <taxon>Pezizomycotina</taxon>
        <taxon>Sordariomycetes</taxon>
        <taxon>Hypocreomycetidae</taxon>
        <taxon>Glomerellales</taxon>
        <taxon>Glomerellaceae</taxon>
        <taxon>Colletotrichum</taxon>
        <taxon>Colletotrichum graminicola species complex</taxon>
    </lineage>
</organism>
<feature type="compositionally biased region" description="Basic residues" evidence="1">
    <location>
        <begin position="101"/>
        <end position="115"/>
    </location>
</feature>
<feature type="region of interest" description="Disordered" evidence="1">
    <location>
        <begin position="82"/>
        <end position="115"/>
    </location>
</feature>